<keyword evidence="4" id="KW-0479">Metal-binding</keyword>
<accession>J7RM84</accession>
<evidence type="ECO:0000256" key="3">
    <source>
        <dbReference type="ARBA" id="ARBA00022705"/>
    </source>
</evidence>
<dbReference type="GO" id="GO:0006270">
    <property type="term" value="P:DNA replication initiation"/>
    <property type="evidence" value="ECO:0007669"/>
    <property type="project" value="EnsemblFungi"/>
</dbReference>
<dbReference type="InterPro" id="IPR048867">
    <property type="entry name" value="WHD_ORC1"/>
</dbReference>
<dbReference type="GO" id="GO:0003688">
    <property type="term" value="F:DNA replication origin binding"/>
    <property type="evidence" value="ECO:0007669"/>
    <property type="project" value="EnsemblFungi"/>
</dbReference>
<keyword evidence="5 10" id="KW-0547">Nucleotide-binding</keyword>
<keyword evidence="8 10" id="KW-0238">DNA-binding</keyword>
<dbReference type="STRING" id="1071383.J7RM84"/>
<dbReference type="AlphaFoldDB" id="J7RM84"/>
<evidence type="ECO:0000313" key="13">
    <source>
        <dbReference type="EMBL" id="CCK70653.1"/>
    </source>
</evidence>
<dbReference type="GO" id="GO:0016887">
    <property type="term" value="F:ATP hydrolysis activity"/>
    <property type="evidence" value="ECO:0007669"/>
    <property type="project" value="EnsemblFungi"/>
</dbReference>
<dbReference type="Pfam" id="PF21312">
    <property type="entry name" value="WHD_ORC1"/>
    <property type="match status" value="1"/>
</dbReference>
<evidence type="ECO:0000256" key="5">
    <source>
        <dbReference type="ARBA" id="ARBA00022741"/>
    </source>
</evidence>
<evidence type="ECO:0000313" key="14">
    <source>
        <dbReference type="Proteomes" id="UP000006310"/>
    </source>
</evidence>
<protein>
    <recommendedName>
        <fullName evidence="10">Origin recognition complex subunit 1</fullName>
    </recommendedName>
</protein>
<comment type="function">
    <text evidence="10">Component of the origin recognition complex (ORC) that binds origins of replication. DNA-binding is ATP-dependent, however specific DNA sequences that define origins of replication have not been identified so far. ORC is required to assemble the pre-replication complex necessary to initiate DNA replication.</text>
</comment>
<comment type="similarity">
    <text evidence="2 10">Belongs to the ORC1 family.</text>
</comment>
<dbReference type="GO" id="GO:0005656">
    <property type="term" value="C:nuclear pre-replicative complex"/>
    <property type="evidence" value="ECO:0007669"/>
    <property type="project" value="EnsemblFungi"/>
</dbReference>
<evidence type="ECO:0000256" key="11">
    <source>
        <dbReference type="SAM" id="MobiDB-lite"/>
    </source>
</evidence>
<dbReference type="EMBL" id="HE978318">
    <property type="protein sequence ID" value="CCK70653.1"/>
    <property type="molecule type" value="Genomic_DNA"/>
</dbReference>
<dbReference type="Pfam" id="PF17872">
    <property type="entry name" value="AAA_lid_10"/>
    <property type="match status" value="1"/>
</dbReference>
<comment type="subunit">
    <text evidence="10">ORC is composed of six subunits.</text>
</comment>
<reference evidence="13 14" key="1">
    <citation type="journal article" date="2011" name="Proc. Natl. Acad. Sci. U.S.A.">
        <title>Evolutionary erosion of yeast sex chromosomes by mating-type switching accidents.</title>
        <authorList>
            <person name="Gordon J.L."/>
            <person name="Armisen D."/>
            <person name="Proux-Wera E."/>
            <person name="Oheigeartaigh S.S."/>
            <person name="Byrne K.P."/>
            <person name="Wolfe K.H."/>
        </authorList>
    </citation>
    <scope>NUCLEOTIDE SEQUENCE [LARGE SCALE GENOMIC DNA]</scope>
    <source>
        <strain evidence="14">ATCC MYA-139 / BCRC 22969 / CBS 8797 / CCRC 22969 / KCTC 17520 / NBRC 10181 / NCYC 3082</strain>
    </source>
</reference>
<dbReference type="PANTHER" id="PTHR10763:SF23">
    <property type="entry name" value="ORIGIN RECOGNITION COMPLEX SUBUNIT 1"/>
    <property type="match status" value="1"/>
</dbReference>
<feature type="compositionally biased region" description="Low complexity" evidence="11">
    <location>
        <begin position="227"/>
        <end position="254"/>
    </location>
</feature>
<dbReference type="SUPFAM" id="SSF52540">
    <property type="entry name" value="P-loop containing nucleoside triphosphate hydrolases"/>
    <property type="match status" value="1"/>
</dbReference>
<evidence type="ECO:0000256" key="2">
    <source>
        <dbReference type="ARBA" id="ARBA00008398"/>
    </source>
</evidence>
<dbReference type="GO" id="GO:0030466">
    <property type="term" value="P:silent mating-type cassette heterochromatin formation"/>
    <property type="evidence" value="ECO:0007669"/>
    <property type="project" value="EnsemblFungi"/>
</dbReference>
<comment type="subcellular location">
    <subcellularLocation>
        <location evidence="1 10">Nucleus</location>
    </subcellularLocation>
</comment>
<evidence type="ECO:0000256" key="7">
    <source>
        <dbReference type="ARBA" id="ARBA00022842"/>
    </source>
</evidence>
<evidence type="ECO:0000256" key="9">
    <source>
        <dbReference type="ARBA" id="ARBA00023242"/>
    </source>
</evidence>
<dbReference type="Gene3D" id="1.10.8.60">
    <property type="match status" value="1"/>
</dbReference>
<gene>
    <name evidence="13" type="primary">KNAG0E04000</name>
    <name evidence="13" type="ordered locus">KNAG_0E04000</name>
</gene>
<dbReference type="GO" id="GO:0005664">
    <property type="term" value="C:nuclear origin of replication recognition complex"/>
    <property type="evidence" value="ECO:0007669"/>
    <property type="project" value="EnsemblFungi"/>
</dbReference>
<dbReference type="eggNOG" id="KOG1514">
    <property type="taxonomic scope" value="Eukaryota"/>
</dbReference>
<dbReference type="KEGG" id="kng:KNAG_0E04000"/>
<dbReference type="SUPFAM" id="SSF82061">
    <property type="entry name" value="BAH domain"/>
    <property type="match status" value="1"/>
</dbReference>
<dbReference type="SMART" id="SM00382">
    <property type="entry name" value="AAA"/>
    <property type="match status" value="1"/>
</dbReference>
<dbReference type="GO" id="GO:0033314">
    <property type="term" value="P:mitotic DNA replication checkpoint signaling"/>
    <property type="evidence" value="ECO:0007669"/>
    <property type="project" value="TreeGrafter"/>
</dbReference>
<feature type="domain" description="AAA+ ATPase" evidence="12">
    <location>
        <begin position="449"/>
        <end position="602"/>
    </location>
</feature>
<dbReference type="FunFam" id="3.40.50.300:FF:000199">
    <property type="entry name" value="Origin recognition complex subunit 1"/>
    <property type="match status" value="1"/>
</dbReference>
<name>J7RM84_HUIN7</name>
<dbReference type="GO" id="GO:0006267">
    <property type="term" value="P:pre-replicative complex assembly involved in nuclear cell cycle DNA replication"/>
    <property type="evidence" value="ECO:0007669"/>
    <property type="project" value="EnsemblFungi"/>
</dbReference>
<evidence type="ECO:0000256" key="8">
    <source>
        <dbReference type="ARBA" id="ARBA00023125"/>
    </source>
</evidence>
<dbReference type="GO" id="GO:0031261">
    <property type="term" value="C:DNA replication preinitiation complex"/>
    <property type="evidence" value="ECO:0007669"/>
    <property type="project" value="EnsemblFungi"/>
</dbReference>
<keyword evidence="3 10" id="KW-0235">DNA replication</keyword>
<evidence type="ECO:0000259" key="12">
    <source>
        <dbReference type="SMART" id="SM00382"/>
    </source>
</evidence>
<dbReference type="GO" id="GO:0031491">
    <property type="term" value="F:nucleosome binding"/>
    <property type="evidence" value="ECO:0007669"/>
    <property type="project" value="EnsemblFungi"/>
</dbReference>
<evidence type="ECO:0000256" key="4">
    <source>
        <dbReference type="ARBA" id="ARBA00022723"/>
    </source>
</evidence>
<feature type="region of interest" description="Disordered" evidence="11">
    <location>
        <begin position="216"/>
        <end position="328"/>
    </location>
</feature>
<dbReference type="Gene3D" id="2.30.30.490">
    <property type="match status" value="1"/>
</dbReference>
<dbReference type="GO" id="GO:0043007">
    <property type="term" value="P:maintenance of rDNA"/>
    <property type="evidence" value="ECO:0007669"/>
    <property type="project" value="EnsemblFungi"/>
</dbReference>
<evidence type="ECO:0000256" key="10">
    <source>
        <dbReference type="RuleBase" id="RU365058"/>
    </source>
</evidence>
<evidence type="ECO:0000256" key="1">
    <source>
        <dbReference type="ARBA" id="ARBA00004123"/>
    </source>
</evidence>
<organism evidence="13 14">
    <name type="scientific">Huiozyma naganishii (strain ATCC MYA-139 / BCRC 22969 / CBS 8797 / KCTC 17520 / NBRC 10181 / NCYC 3082 / Yp74L-3)</name>
    <name type="common">Yeast</name>
    <name type="synonym">Kazachstania naganishii</name>
    <dbReference type="NCBI Taxonomy" id="1071383"/>
    <lineage>
        <taxon>Eukaryota</taxon>
        <taxon>Fungi</taxon>
        <taxon>Dikarya</taxon>
        <taxon>Ascomycota</taxon>
        <taxon>Saccharomycotina</taxon>
        <taxon>Saccharomycetes</taxon>
        <taxon>Saccharomycetales</taxon>
        <taxon>Saccharomycetaceae</taxon>
        <taxon>Huiozyma</taxon>
    </lineage>
</organism>
<dbReference type="Proteomes" id="UP000006310">
    <property type="component" value="Chromosome 5"/>
</dbReference>
<dbReference type="InterPro" id="IPR027417">
    <property type="entry name" value="P-loop_NTPase"/>
</dbReference>
<proteinExistence type="inferred from homology"/>
<reference evidence="14" key="2">
    <citation type="submission" date="2012-08" db="EMBL/GenBank/DDBJ databases">
        <title>Genome sequence of Kazachstania naganishii.</title>
        <authorList>
            <person name="Gordon J.L."/>
            <person name="Armisen D."/>
            <person name="Proux-Wera E."/>
            <person name="OhEigeartaigh S.S."/>
            <person name="Byrne K.P."/>
            <person name="Wolfe K.H."/>
        </authorList>
    </citation>
    <scope>NUCLEOTIDE SEQUENCE [LARGE SCALE GENOMIC DNA]</scope>
    <source>
        <strain evidence="14">ATCC MYA-139 / BCRC 22969 / CBS 8797 / CCRC 22969 / KCTC 17520 / NBRC 10181 / NCYC 3082</strain>
    </source>
</reference>
<dbReference type="PANTHER" id="PTHR10763">
    <property type="entry name" value="CELL DIVISION CONTROL PROTEIN 6-RELATED"/>
    <property type="match status" value="1"/>
</dbReference>
<keyword evidence="7" id="KW-0460">Magnesium</keyword>
<dbReference type="OrthoDB" id="1926878at2759"/>
<sequence>MARTPKDLIDWELLLSDRSGTLLPVDQVRSSRRGGDGTVALKRISDGVTITKGDIVKVFNKKQAGESAPNDFSFHMISDIRLFNPSSYIEMWTYKFLQWFEVNPREYYKSTKPDVIEPDKDVQFYENMFANECNKEELYLTVKIVEIKISDILEKITFNEASQGVDGYHVRYLCEHSGQNFVPIEINLELQSVKEQTQKEANAHLTQILWPPKHEKYGLTGKTRTRQGQQSSSSETDKPFSSLNSALASDSSSSDEFREDESDEDGNMLDNQSDEDIDDEDDVRDDDDDAYFSAEEIFQTSNKRGRPKKTITDGQPPKKRGRKAGPNSTYGQIFIKKFTKKNVSRSKKKYTAFSKRFKSVSSIPNLKKMPGFYNQSNEEVFKELESKLDINQTHKVVETIFSKVKKQLYSSHGKEMIIKSKNFGEMLPARENEFASIYLTVYSAIESDSASTVYIGGTPGVGKTLTVREVIKELQNSVNHEELSPFIYVEINGLKIVKPTDSYEVLWNKISGERLTWGASMDSLEFYFQKVPKGKKRTIVVLLDELDALITKGQDIMYNFFNWTTYENAKLIVIAVANTMDLPERQLGNKVSSRIGFTRIMFTGYTHEELRNIIDFRLKGLNDSYFYVDPQTGSASMLQENEAAPAGMKKVQLKMSGDAIEIASRKVASVSGDARRALKVCKRAAEIAEEYYMAKHGYGYDGKAFKNSIDTEDEAEEECEKYKDSDEIQTVHIKHIMKALNETINSNLMMFIQRSSFTMKLFLYSLLNLIKKTGLQEQPLGDVVDEIKLLIEVNGTNKFITNISDALFGRDITSKSEQLRMVSWNCVINQLIDAGILIKQNTKNERISCVKINMSIEDIKHAVYQDEVFKVL</sequence>
<dbReference type="RefSeq" id="XP_022464899.1">
    <property type="nucleotide sequence ID" value="XM_022608399.1"/>
</dbReference>
<dbReference type="CDD" id="cd00009">
    <property type="entry name" value="AAA"/>
    <property type="match status" value="1"/>
</dbReference>
<evidence type="ECO:0000256" key="6">
    <source>
        <dbReference type="ARBA" id="ARBA00022840"/>
    </source>
</evidence>
<dbReference type="GO" id="GO:0005524">
    <property type="term" value="F:ATP binding"/>
    <property type="evidence" value="ECO:0007669"/>
    <property type="project" value="UniProtKB-KW"/>
</dbReference>
<dbReference type="GO" id="GO:0034728">
    <property type="term" value="P:nucleosome organization"/>
    <property type="evidence" value="ECO:0007669"/>
    <property type="project" value="EnsemblFungi"/>
</dbReference>
<keyword evidence="9 10" id="KW-0539">Nucleus</keyword>
<keyword evidence="6 10" id="KW-0067">ATP-binding</keyword>
<dbReference type="InterPro" id="IPR003959">
    <property type="entry name" value="ATPase_AAA_core"/>
</dbReference>
<dbReference type="InterPro" id="IPR043151">
    <property type="entry name" value="BAH_sf"/>
</dbReference>
<dbReference type="GeneID" id="34526353"/>
<dbReference type="InterPro" id="IPR050311">
    <property type="entry name" value="ORC1/CDC6"/>
</dbReference>
<dbReference type="HOGENOM" id="CLU_012774_1_1_1"/>
<dbReference type="Gene3D" id="3.40.50.300">
    <property type="entry name" value="P-loop containing nucleotide triphosphate hydrolases"/>
    <property type="match status" value="1"/>
</dbReference>
<keyword evidence="14" id="KW-1185">Reference proteome</keyword>
<dbReference type="InterPro" id="IPR041083">
    <property type="entry name" value="AAA_lid_10"/>
</dbReference>
<dbReference type="Pfam" id="PF00004">
    <property type="entry name" value="AAA"/>
    <property type="match status" value="1"/>
</dbReference>
<dbReference type="InterPro" id="IPR003593">
    <property type="entry name" value="AAA+_ATPase"/>
</dbReference>
<dbReference type="OMA" id="IMYNFFN"/>
<dbReference type="GO" id="GO:0046872">
    <property type="term" value="F:metal ion binding"/>
    <property type="evidence" value="ECO:0007669"/>
    <property type="project" value="UniProtKB-KW"/>
</dbReference>
<feature type="compositionally biased region" description="Acidic residues" evidence="11">
    <location>
        <begin position="257"/>
        <end position="290"/>
    </location>
</feature>